<accession>A0ABZ2ELG9</accession>
<evidence type="ECO:0000313" key="2">
    <source>
        <dbReference type="EMBL" id="WWC84152.1"/>
    </source>
</evidence>
<proteinExistence type="predicted"/>
<evidence type="ECO:0000256" key="1">
    <source>
        <dbReference type="SAM" id="MobiDB-lite"/>
    </source>
</evidence>
<protein>
    <submittedName>
        <fullName evidence="2">Uncharacterized protein</fullName>
    </submittedName>
</protein>
<dbReference type="RefSeq" id="WP_409965698.1">
    <property type="nucleotide sequence ID" value="NZ_CP144143.1"/>
</dbReference>
<sequence length="42" mass="4583">MQHTTDLTMKQKLSTDNGLQRLADRTPAGNKVLPKAGLNGFD</sequence>
<gene>
    <name evidence="2" type="ORF">PIECOFPK_01885</name>
</gene>
<evidence type="ECO:0000313" key="3">
    <source>
        <dbReference type="Proteomes" id="UP001321305"/>
    </source>
</evidence>
<reference evidence="3" key="1">
    <citation type="submission" date="2024-01" db="EMBL/GenBank/DDBJ databases">
        <title>Mycovorax composti gen. nov. sp. nov., a member of the family Chitinophagaceae isolated from button mushroom compost.</title>
        <authorList>
            <person name="Thai M."/>
            <person name="Bell T.L."/>
            <person name="Kertesz M.A."/>
        </authorList>
    </citation>
    <scope>NUCLEOTIDE SEQUENCE [LARGE SCALE GENOMIC DNA]</scope>
    <source>
        <strain evidence="3">C216</strain>
    </source>
</reference>
<name>A0ABZ2ELG9_9BACT</name>
<dbReference type="Proteomes" id="UP001321305">
    <property type="component" value="Chromosome"/>
</dbReference>
<dbReference type="EMBL" id="CP144143">
    <property type="protein sequence ID" value="WWC84152.1"/>
    <property type="molecule type" value="Genomic_DNA"/>
</dbReference>
<feature type="compositionally biased region" description="Polar residues" evidence="1">
    <location>
        <begin position="1"/>
        <end position="18"/>
    </location>
</feature>
<keyword evidence="3" id="KW-1185">Reference proteome</keyword>
<feature type="region of interest" description="Disordered" evidence="1">
    <location>
        <begin position="1"/>
        <end position="42"/>
    </location>
</feature>
<organism evidence="2 3">
    <name type="scientific">Mycovorax composti</name>
    <dbReference type="NCBI Taxonomy" id="2962693"/>
    <lineage>
        <taxon>Bacteria</taxon>
        <taxon>Pseudomonadati</taxon>
        <taxon>Bacteroidota</taxon>
        <taxon>Chitinophagia</taxon>
        <taxon>Chitinophagales</taxon>
        <taxon>Chitinophagaceae</taxon>
        <taxon>Mycovorax</taxon>
    </lineage>
</organism>